<sequence length="206" mass="23617">MEIKGRKLKEKQERYNAILEASEKIMQADGLYGLNMDLVAKETQLAKGTLYLYFKNKEEILAALSLKSRNLLFEAFAKSIKKSKTPIEQLKAIILANYQFFKKYPLYFELVSLYEINNKLTETEELQQSSYKISQMVVEIAQKAKDNKTLNPNIDPVNFSICLWGMTVGMIQLIKVRGAIIKQYQGISEKEILSSFVAIVENGIRD</sequence>
<dbReference type="InterPro" id="IPR036271">
    <property type="entry name" value="Tet_transcr_reg_TetR-rel_C_sf"/>
</dbReference>
<feature type="DNA-binding region" description="H-T-H motif" evidence="2">
    <location>
        <begin position="35"/>
        <end position="54"/>
    </location>
</feature>
<proteinExistence type="predicted"/>
<evidence type="ECO:0000313" key="4">
    <source>
        <dbReference type="EMBL" id="MFC4231391.1"/>
    </source>
</evidence>
<evidence type="ECO:0000256" key="1">
    <source>
        <dbReference type="ARBA" id="ARBA00023125"/>
    </source>
</evidence>
<dbReference type="InterPro" id="IPR050109">
    <property type="entry name" value="HTH-type_TetR-like_transc_reg"/>
</dbReference>
<organism evidence="4 5">
    <name type="scientific">Parasediminibacterium paludis</name>
    <dbReference type="NCBI Taxonomy" id="908966"/>
    <lineage>
        <taxon>Bacteria</taxon>
        <taxon>Pseudomonadati</taxon>
        <taxon>Bacteroidota</taxon>
        <taxon>Chitinophagia</taxon>
        <taxon>Chitinophagales</taxon>
        <taxon>Chitinophagaceae</taxon>
        <taxon>Parasediminibacterium</taxon>
    </lineage>
</organism>
<dbReference type="SUPFAM" id="SSF48498">
    <property type="entry name" value="Tetracyclin repressor-like, C-terminal domain"/>
    <property type="match status" value="1"/>
</dbReference>
<dbReference type="EMBL" id="JBHSDC010000003">
    <property type="protein sequence ID" value="MFC4231391.1"/>
    <property type="molecule type" value="Genomic_DNA"/>
</dbReference>
<name>A0ABV8PWL5_9BACT</name>
<dbReference type="RefSeq" id="WP_379012829.1">
    <property type="nucleotide sequence ID" value="NZ_JBHSDC010000003.1"/>
</dbReference>
<dbReference type="PANTHER" id="PTHR30328">
    <property type="entry name" value="TRANSCRIPTIONAL REPRESSOR"/>
    <property type="match status" value="1"/>
</dbReference>
<dbReference type="PROSITE" id="PS50977">
    <property type="entry name" value="HTH_TETR_2"/>
    <property type="match status" value="1"/>
</dbReference>
<dbReference type="InterPro" id="IPR009057">
    <property type="entry name" value="Homeodomain-like_sf"/>
</dbReference>
<evidence type="ECO:0000256" key="2">
    <source>
        <dbReference type="PROSITE-ProRule" id="PRU00335"/>
    </source>
</evidence>
<accession>A0ABV8PWL5</accession>
<keyword evidence="1 2" id="KW-0238">DNA-binding</keyword>
<keyword evidence="5" id="KW-1185">Reference proteome</keyword>
<dbReference type="Gene3D" id="1.10.357.10">
    <property type="entry name" value="Tetracycline Repressor, domain 2"/>
    <property type="match status" value="1"/>
</dbReference>
<protein>
    <submittedName>
        <fullName evidence="4">TetR/AcrR family transcriptional regulator</fullName>
    </submittedName>
</protein>
<dbReference type="PANTHER" id="PTHR30328:SF54">
    <property type="entry name" value="HTH-TYPE TRANSCRIPTIONAL REPRESSOR SCO4008"/>
    <property type="match status" value="1"/>
</dbReference>
<evidence type="ECO:0000259" key="3">
    <source>
        <dbReference type="PROSITE" id="PS50977"/>
    </source>
</evidence>
<dbReference type="Gene3D" id="1.10.10.60">
    <property type="entry name" value="Homeodomain-like"/>
    <property type="match status" value="1"/>
</dbReference>
<evidence type="ECO:0000313" key="5">
    <source>
        <dbReference type="Proteomes" id="UP001595906"/>
    </source>
</evidence>
<gene>
    <name evidence="4" type="ORF">ACFOW1_05785</name>
</gene>
<dbReference type="Pfam" id="PF00440">
    <property type="entry name" value="TetR_N"/>
    <property type="match status" value="1"/>
</dbReference>
<comment type="caution">
    <text evidence="4">The sequence shown here is derived from an EMBL/GenBank/DDBJ whole genome shotgun (WGS) entry which is preliminary data.</text>
</comment>
<dbReference type="PRINTS" id="PR00455">
    <property type="entry name" value="HTHTETR"/>
</dbReference>
<dbReference type="InterPro" id="IPR001647">
    <property type="entry name" value="HTH_TetR"/>
</dbReference>
<reference evidence="5" key="1">
    <citation type="journal article" date="2019" name="Int. J. Syst. Evol. Microbiol.">
        <title>The Global Catalogue of Microorganisms (GCM) 10K type strain sequencing project: providing services to taxonomists for standard genome sequencing and annotation.</title>
        <authorList>
            <consortium name="The Broad Institute Genomics Platform"/>
            <consortium name="The Broad Institute Genome Sequencing Center for Infectious Disease"/>
            <person name="Wu L."/>
            <person name="Ma J."/>
        </authorList>
    </citation>
    <scope>NUCLEOTIDE SEQUENCE [LARGE SCALE GENOMIC DNA]</scope>
    <source>
        <strain evidence="5">CECT 8010</strain>
    </source>
</reference>
<dbReference type="Proteomes" id="UP001595906">
    <property type="component" value="Unassembled WGS sequence"/>
</dbReference>
<dbReference type="SUPFAM" id="SSF46689">
    <property type="entry name" value="Homeodomain-like"/>
    <property type="match status" value="1"/>
</dbReference>
<feature type="domain" description="HTH tetR-type" evidence="3">
    <location>
        <begin position="12"/>
        <end position="72"/>
    </location>
</feature>